<accession>A0A438K1U0</accession>
<evidence type="ECO:0000313" key="1">
    <source>
        <dbReference type="EMBL" id="RVX15149.1"/>
    </source>
</evidence>
<sequence>MTNAHYRRNFFARVRVTGNRLFGEEEIKEGVTAFSYLFTENGDWRPNINGLSFESLTQEDMRSLEHPLFEEEVFSALSALNGDKALGPNGFTMAFWHLCWDFVKSEGGVDDLKDFMPISLVGSLYKLLAKLKRVEARISIEALSFLLKKVRVRGMRGFKVGGRGGEGVEVSHLLFVEDTLIICEASKDQLLHLHWVLMWFEVISKLKINLEKSELILVGRVPIMEELVDILRCKVGLLPSNYLGLPLGSIFKLTTMWDLVRMQRKLARWKKQYLSKKGGWGFNSYQKYLV</sequence>
<dbReference type="PANTHER" id="PTHR46890:SF1">
    <property type="entry name" value="REVERSE TRANSCRIPTASE DOMAIN-CONTAINING PROTEIN"/>
    <property type="match status" value="1"/>
</dbReference>
<dbReference type="AlphaFoldDB" id="A0A438K1U0"/>
<dbReference type="Proteomes" id="UP000288805">
    <property type="component" value="Unassembled WGS sequence"/>
</dbReference>
<dbReference type="InterPro" id="IPR052343">
    <property type="entry name" value="Retrotransposon-Effector_Assoc"/>
</dbReference>
<proteinExistence type="predicted"/>
<name>A0A438K1U0_VITVI</name>
<evidence type="ECO:0008006" key="3">
    <source>
        <dbReference type="Google" id="ProtNLM"/>
    </source>
</evidence>
<reference evidence="1 2" key="1">
    <citation type="journal article" date="2018" name="PLoS Genet.">
        <title>Population sequencing reveals clonal diversity and ancestral inbreeding in the grapevine cultivar Chardonnay.</title>
        <authorList>
            <person name="Roach M.J."/>
            <person name="Johnson D.L."/>
            <person name="Bohlmann J."/>
            <person name="van Vuuren H.J."/>
            <person name="Jones S.J."/>
            <person name="Pretorius I.S."/>
            <person name="Schmidt S.A."/>
            <person name="Borneman A.R."/>
        </authorList>
    </citation>
    <scope>NUCLEOTIDE SEQUENCE [LARGE SCALE GENOMIC DNA]</scope>
    <source>
        <strain evidence="2">cv. Chardonnay</strain>
        <tissue evidence="1">Leaf</tissue>
    </source>
</reference>
<dbReference type="EMBL" id="QGNW01000019">
    <property type="protein sequence ID" value="RVX15149.1"/>
    <property type="molecule type" value="Genomic_DNA"/>
</dbReference>
<dbReference type="PANTHER" id="PTHR46890">
    <property type="entry name" value="NON-LTR RETROLELEMENT REVERSE TRANSCRIPTASE-LIKE PROTEIN-RELATED"/>
    <property type="match status" value="1"/>
</dbReference>
<evidence type="ECO:0000313" key="2">
    <source>
        <dbReference type="Proteomes" id="UP000288805"/>
    </source>
</evidence>
<organism evidence="1 2">
    <name type="scientific">Vitis vinifera</name>
    <name type="common">Grape</name>
    <dbReference type="NCBI Taxonomy" id="29760"/>
    <lineage>
        <taxon>Eukaryota</taxon>
        <taxon>Viridiplantae</taxon>
        <taxon>Streptophyta</taxon>
        <taxon>Embryophyta</taxon>
        <taxon>Tracheophyta</taxon>
        <taxon>Spermatophyta</taxon>
        <taxon>Magnoliopsida</taxon>
        <taxon>eudicotyledons</taxon>
        <taxon>Gunneridae</taxon>
        <taxon>Pentapetalae</taxon>
        <taxon>rosids</taxon>
        <taxon>Vitales</taxon>
        <taxon>Vitaceae</taxon>
        <taxon>Viteae</taxon>
        <taxon>Vitis</taxon>
    </lineage>
</organism>
<comment type="caution">
    <text evidence="1">The sequence shown here is derived from an EMBL/GenBank/DDBJ whole genome shotgun (WGS) entry which is preliminary data.</text>
</comment>
<protein>
    <recommendedName>
        <fullName evidence="3">Reverse transcriptase domain-containing protein</fullName>
    </recommendedName>
</protein>
<gene>
    <name evidence="1" type="ORF">CK203_007829</name>
</gene>